<sequence length="536" mass="61374">MNMIYRGFNQLTQREWLAVLVCGVLGWLVAWGEGLIRGIPYPSTWDESCMCLQAQTFALGRLTNPPIEDHLAPFFEEVFTLIQPTRMAKFPPGQGLVLALGYHVFGDYVYGVYLSFGLFSAALCWMLFAWTTPRLAVFTTIFMIFQIGIVNQYSEWPSPIAWTFSYMGQSVTGLGAALLFGGLRRVWTKPTWGHSVAIGLGLVILSNTRPYEGFLVAVPSALVLSCFLVKNQIWNHRYLFVAIILPLGVVLLLGFLWLAMYNKAVTGNPFVLPYQLHHKQYFKNPLFLFQSDQQPTRITFCPSWMREFYLDNYRPDDLLVHLRWTPRFIFKLNALFCLNPAGILIVVIGCLGTIQKKWNWFPILVWTFLMIGFAVQTWSSTFRTSIHYLVPGAPLVYAFFAESLRSAHALLRSTFGSLTKWLLLLLLIAGAPKEPLVQFAHDIQNRLLVGPIRTKIYPSTFPISEELRRRFPSDKHLVFCEEVPFSNEPNIELAFIIWANNQGSEANQKLIKLYPDRVVWYVDKLKILRKATSSLR</sequence>
<dbReference type="HOGENOM" id="CLU_550823_0_0_0"/>
<dbReference type="EMBL" id="CP002353">
    <property type="protein sequence ID" value="ADV63685.1"/>
    <property type="molecule type" value="Genomic_DNA"/>
</dbReference>
<organism evidence="2 3">
    <name type="scientific">Isosphaera pallida (strain ATCC 43644 / DSM 9630 / IS1B)</name>
    <dbReference type="NCBI Taxonomy" id="575540"/>
    <lineage>
        <taxon>Bacteria</taxon>
        <taxon>Pseudomonadati</taxon>
        <taxon>Planctomycetota</taxon>
        <taxon>Planctomycetia</taxon>
        <taxon>Isosphaerales</taxon>
        <taxon>Isosphaeraceae</taxon>
        <taxon>Isosphaera</taxon>
    </lineage>
</organism>
<dbReference type="KEGG" id="ipa:Isop_3121"/>
<reference key="1">
    <citation type="submission" date="2010-11" db="EMBL/GenBank/DDBJ databases">
        <title>The complete sequence of chromosome of Isophaera pallida ATCC 43644.</title>
        <authorList>
            <consortium name="US DOE Joint Genome Institute (JGI-PGF)"/>
            <person name="Lucas S."/>
            <person name="Copeland A."/>
            <person name="Lapidus A."/>
            <person name="Bruce D."/>
            <person name="Goodwin L."/>
            <person name="Pitluck S."/>
            <person name="Kyrpides N."/>
            <person name="Mavromatis K."/>
            <person name="Pagani I."/>
            <person name="Ivanova N."/>
            <person name="Saunders E."/>
            <person name="Brettin T."/>
            <person name="Detter J.C."/>
            <person name="Han C."/>
            <person name="Tapia R."/>
            <person name="Land M."/>
            <person name="Hauser L."/>
            <person name="Markowitz V."/>
            <person name="Cheng J.-F."/>
            <person name="Hugenholtz P."/>
            <person name="Woyke T."/>
            <person name="Wu D."/>
            <person name="Eisen J.A."/>
        </authorList>
    </citation>
    <scope>NUCLEOTIDE SEQUENCE</scope>
    <source>
        <strain>ATCC 43644</strain>
    </source>
</reference>
<dbReference type="AlphaFoldDB" id="E8R3V5"/>
<feature type="transmembrane region" description="Helical" evidence="1">
    <location>
        <begin position="160"/>
        <end position="180"/>
    </location>
</feature>
<reference evidence="2 3" key="2">
    <citation type="journal article" date="2011" name="Stand. Genomic Sci.">
        <title>Complete genome sequence of Isosphaera pallida type strain (IS1B).</title>
        <authorList>
            <consortium name="US DOE Joint Genome Institute (JGI-PGF)"/>
            <person name="Goker M."/>
            <person name="Cleland D."/>
            <person name="Saunders E."/>
            <person name="Lapidus A."/>
            <person name="Nolan M."/>
            <person name="Lucas S."/>
            <person name="Hammon N."/>
            <person name="Deshpande S."/>
            <person name="Cheng J.F."/>
            <person name="Tapia R."/>
            <person name="Han C."/>
            <person name="Goodwin L."/>
            <person name="Pitluck S."/>
            <person name="Liolios K."/>
            <person name="Pagani I."/>
            <person name="Ivanova N."/>
            <person name="Mavromatis K."/>
            <person name="Pati A."/>
            <person name="Chen A."/>
            <person name="Palaniappan K."/>
            <person name="Land M."/>
            <person name="Hauser L."/>
            <person name="Chang Y.J."/>
            <person name="Jeffries C.D."/>
            <person name="Detter J.C."/>
            <person name="Beck B."/>
            <person name="Woyke T."/>
            <person name="Bristow J."/>
            <person name="Eisen J.A."/>
            <person name="Markowitz V."/>
            <person name="Hugenholtz P."/>
            <person name="Kyrpides N.C."/>
            <person name="Klenk H.P."/>
        </authorList>
    </citation>
    <scope>NUCLEOTIDE SEQUENCE [LARGE SCALE GENOMIC DNA]</scope>
    <source>
        <strain evidence="3">ATCC 43644 / DSM 9630 / IS1B</strain>
    </source>
</reference>
<dbReference type="STRING" id="575540.Isop_3121"/>
<name>E8R3V5_ISOPI</name>
<keyword evidence="1" id="KW-1133">Transmembrane helix</keyword>
<feature type="transmembrane region" description="Helical" evidence="1">
    <location>
        <begin position="328"/>
        <end position="351"/>
    </location>
</feature>
<keyword evidence="1" id="KW-0812">Transmembrane</keyword>
<dbReference type="Proteomes" id="UP000008631">
    <property type="component" value="Chromosome"/>
</dbReference>
<protein>
    <recommendedName>
        <fullName evidence="4">Glycosyltransferase RgtA/B/C/D-like domain-containing protein</fullName>
    </recommendedName>
</protein>
<evidence type="ECO:0000313" key="3">
    <source>
        <dbReference type="Proteomes" id="UP000008631"/>
    </source>
</evidence>
<feature type="transmembrane region" description="Helical" evidence="1">
    <location>
        <begin position="238"/>
        <end position="260"/>
    </location>
</feature>
<evidence type="ECO:0000313" key="2">
    <source>
        <dbReference type="EMBL" id="ADV63685.1"/>
    </source>
</evidence>
<keyword evidence="3" id="KW-1185">Reference proteome</keyword>
<proteinExistence type="predicted"/>
<dbReference type="InParanoid" id="E8R3V5"/>
<evidence type="ECO:0000256" key="1">
    <source>
        <dbReference type="SAM" id="Phobius"/>
    </source>
</evidence>
<evidence type="ECO:0008006" key="4">
    <source>
        <dbReference type="Google" id="ProtNLM"/>
    </source>
</evidence>
<gene>
    <name evidence="2" type="ordered locus">Isop_3121</name>
</gene>
<feature type="transmembrane region" description="Helical" evidence="1">
    <location>
        <begin position="358"/>
        <end position="379"/>
    </location>
</feature>
<accession>E8R3V5</accession>
<feature type="transmembrane region" description="Helical" evidence="1">
    <location>
        <begin position="108"/>
        <end position="128"/>
    </location>
</feature>
<dbReference type="RefSeq" id="WP_013565973.1">
    <property type="nucleotide sequence ID" value="NC_014962.1"/>
</dbReference>
<dbReference type="eggNOG" id="ENOG502ZC21">
    <property type="taxonomic scope" value="Bacteria"/>
</dbReference>
<dbReference type="OrthoDB" id="269527at2"/>
<feature type="transmembrane region" description="Helical" evidence="1">
    <location>
        <begin position="135"/>
        <end position="154"/>
    </location>
</feature>
<keyword evidence="1" id="KW-0472">Membrane</keyword>